<evidence type="ECO:0000259" key="2">
    <source>
        <dbReference type="Pfam" id="PF18676"/>
    </source>
</evidence>
<dbReference type="EMBL" id="JAFKCW010000006">
    <property type="protein sequence ID" value="MBN7803547.1"/>
    <property type="molecule type" value="Genomic_DNA"/>
</dbReference>
<protein>
    <submittedName>
        <fullName evidence="3">Gliding motility-associated C-terminal domain-containing protein</fullName>
    </submittedName>
</protein>
<feature type="compositionally biased region" description="Acidic residues" evidence="1">
    <location>
        <begin position="170"/>
        <end position="181"/>
    </location>
</feature>
<sequence>EDDSFVYDGLAKSLAIEGTLPSGASVSYSNNSRTDVGTQEVTATISGSNFTTLVLTADLTLTPKALQVVVDSNQSKVWGEADPVLTYSASGFAVGDGLELMSGELSRTPGEEVGIYTIEMGNLSAGVNYTIAFTGANFEIISGDSDEDGVPDVVESEDGTDPNDPGDYRDTDEDDVPDYVEEANGTNPADAQDYADEDGDQVPDYVEEKEGTNPTDPNDFVDGDGDGLPDYIFERSVVEVVSQTLQVAWDTPINQLNPSSEVVAITGLGEFVNVPVSWNLADYSPTVSGVTSFRGQITTSGVLRNPLGIQAELLIEVLPKAAPQDIMLSEDQFTPVAGQSAQQIGFFTTLDPIDNVHTYQLVNAAQNDGQYFSIQGDGLYWSSQESLPGRTSFTIQISSTDRAGNMIERTFVITRTRIPVDEIEVFNTFTPNGDGSNDTWGVPDLQYFQGGRVQVFDRSGRRIFYTESPEVRWDGTFEGQEMPSGSYVWILESRETGEVRRGVLTLLRQ</sequence>
<name>A0ABS3BW75_9BACT</name>
<dbReference type="RefSeq" id="WP_206571544.1">
    <property type="nucleotide sequence ID" value="NZ_JAFKCW010000006.1"/>
</dbReference>
<dbReference type="Pfam" id="PF18676">
    <property type="entry name" value="MBG_2"/>
    <property type="match status" value="1"/>
</dbReference>
<gene>
    <name evidence="3" type="ORF">J0A67_21945</name>
</gene>
<evidence type="ECO:0000313" key="3">
    <source>
        <dbReference type="EMBL" id="MBN7803547.1"/>
    </source>
</evidence>
<evidence type="ECO:0000256" key="1">
    <source>
        <dbReference type="SAM" id="MobiDB-lite"/>
    </source>
</evidence>
<feature type="region of interest" description="Disordered" evidence="1">
    <location>
        <begin position="143"/>
        <end position="199"/>
    </location>
</feature>
<feature type="domain" description="MBG" evidence="2">
    <location>
        <begin position="67"/>
        <end position="138"/>
    </location>
</feature>
<proteinExistence type="predicted"/>
<feature type="compositionally biased region" description="Acidic residues" evidence="1">
    <location>
        <begin position="144"/>
        <end position="161"/>
    </location>
</feature>
<dbReference type="InterPro" id="IPR026341">
    <property type="entry name" value="T9SS_type_B"/>
</dbReference>
<organism evidence="3 4">
    <name type="scientific">Algoriphagus aestuariicola</name>
    <dbReference type="NCBI Taxonomy" id="1852016"/>
    <lineage>
        <taxon>Bacteria</taxon>
        <taxon>Pseudomonadati</taxon>
        <taxon>Bacteroidota</taxon>
        <taxon>Cytophagia</taxon>
        <taxon>Cytophagales</taxon>
        <taxon>Cyclobacteriaceae</taxon>
        <taxon>Algoriphagus</taxon>
    </lineage>
</organism>
<reference evidence="3 4" key="1">
    <citation type="submission" date="2021-03" db="EMBL/GenBank/DDBJ databases">
        <title>novel species isolated from a fishpond in China.</title>
        <authorList>
            <person name="Lu H."/>
            <person name="Cai Z."/>
        </authorList>
    </citation>
    <scope>NUCLEOTIDE SEQUENCE [LARGE SCALE GENOMIC DNA]</scope>
    <source>
        <strain evidence="3 4">JCM 31546</strain>
    </source>
</reference>
<keyword evidence="4" id="KW-1185">Reference proteome</keyword>
<dbReference type="Proteomes" id="UP000664698">
    <property type="component" value="Unassembled WGS sequence"/>
</dbReference>
<dbReference type="NCBIfam" id="TIGR04131">
    <property type="entry name" value="Bac_Flav_CTERM"/>
    <property type="match status" value="1"/>
</dbReference>
<comment type="caution">
    <text evidence="3">The sequence shown here is derived from an EMBL/GenBank/DDBJ whole genome shotgun (WGS) entry which is preliminary data.</text>
</comment>
<accession>A0ABS3BW75</accession>
<dbReference type="InterPro" id="IPR041286">
    <property type="entry name" value="MBG_2"/>
</dbReference>
<dbReference type="Pfam" id="PF13585">
    <property type="entry name" value="CHU_C"/>
    <property type="match status" value="1"/>
</dbReference>
<feature type="non-terminal residue" evidence="3">
    <location>
        <position position="1"/>
    </location>
</feature>
<evidence type="ECO:0000313" key="4">
    <source>
        <dbReference type="Proteomes" id="UP000664698"/>
    </source>
</evidence>